<gene>
    <name evidence="2" type="ORF">PLEPLA_LOCUS38495</name>
</gene>
<evidence type="ECO:0000256" key="1">
    <source>
        <dbReference type="SAM" id="MobiDB-lite"/>
    </source>
</evidence>
<dbReference type="AlphaFoldDB" id="A0A9N7VKD0"/>
<feature type="compositionally biased region" description="Basic and acidic residues" evidence="1">
    <location>
        <begin position="151"/>
        <end position="162"/>
    </location>
</feature>
<dbReference type="EMBL" id="CADEAL010004068">
    <property type="protein sequence ID" value="CAB1450803.1"/>
    <property type="molecule type" value="Genomic_DNA"/>
</dbReference>
<proteinExistence type="predicted"/>
<name>A0A9N7VKD0_PLEPL</name>
<sequence length="186" mass="20100">VTCVEESLLSPLQSAVYLTGVEIETKTQSLSSELLGESGSRWELLLGSVIDTPVENMTAYAQPSCQTTPPPSLRKTSASEQLWILDRSLTGPIGPRHVDPVSYSRTEKQPWVDVAFGQWPEADLQKWSADGQVQVLLTSCHRTAEAAGATGEERRAADRDTGNEGEAGVLQYTGDLSRVVTCLSPP</sequence>
<protein>
    <submittedName>
        <fullName evidence="2">Uncharacterized protein</fullName>
    </submittedName>
</protein>
<keyword evidence="3" id="KW-1185">Reference proteome</keyword>
<organism evidence="2 3">
    <name type="scientific">Pleuronectes platessa</name>
    <name type="common">European plaice</name>
    <dbReference type="NCBI Taxonomy" id="8262"/>
    <lineage>
        <taxon>Eukaryota</taxon>
        <taxon>Metazoa</taxon>
        <taxon>Chordata</taxon>
        <taxon>Craniata</taxon>
        <taxon>Vertebrata</taxon>
        <taxon>Euteleostomi</taxon>
        <taxon>Actinopterygii</taxon>
        <taxon>Neopterygii</taxon>
        <taxon>Teleostei</taxon>
        <taxon>Neoteleostei</taxon>
        <taxon>Acanthomorphata</taxon>
        <taxon>Carangaria</taxon>
        <taxon>Pleuronectiformes</taxon>
        <taxon>Pleuronectoidei</taxon>
        <taxon>Pleuronectidae</taxon>
        <taxon>Pleuronectes</taxon>
    </lineage>
</organism>
<dbReference type="Proteomes" id="UP001153269">
    <property type="component" value="Unassembled WGS sequence"/>
</dbReference>
<comment type="caution">
    <text evidence="2">The sequence shown here is derived from an EMBL/GenBank/DDBJ whole genome shotgun (WGS) entry which is preliminary data.</text>
</comment>
<feature type="non-terminal residue" evidence="2">
    <location>
        <position position="1"/>
    </location>
</feature>
<evidence type="ECO:0000313" key="2">
    <source>
        <dbReference type="EMBL" id="CAB1450803.1"/>
    </source>
</evidence>
<evidence type="ECO:0000313" key="3">
    <source>
        <dbReference type="Proteomes" id="UP001153269"/>
    </source>
</evidence>
<feature type="region of interest" description="Disordered" evidence="1">
    <location>
        <begin position="145"/>
        <end position="170"/>
    </location>
</feature>
<accession>A0A9N7VKD0</accession>
<reference evidence="2" key="1">
    <citation type="submission" date="2020-03" db="EMBL/GenBank/DDBJ databases">
        <authorList>
            <person name="Weist P."/>
        </authorList>
    </citation>
    <scope>NUCLEOTIDE SEQUENCE</scope>
</reference>